<evidence type="ECO:0000313" key="3">
    <source>
        <dbReference type="Proteomes" id="UP000192761"/>
    </source>
</evidence>
<dbReference type="SUPFAM" id="SSF141371">
    <property type="entry name" value="PilZ domain-like"/>
    <property type="match status" value="1"/>
</dbReference>
<organism evidence="2 3">
    <name type="scientific">Andreprevotia lacus DSM 23236</name>
    <dbReference type="NCBI Taxonomy" id="1121001"/>
    <lineage>
        <taxon>Bacteria</taxon>
        <taxon>Pseudomonadati</taxon>
        <taxon>Pseudomonadota</taxon>
        <taxon>Betaproteobacteria</taxon>
        <taxon>Neisseriales</taxon>
        <taxon>Chitinibacteraceae</taxon>
        <taxon>Andreprevotia</taxon>
    </lineage>
</organism>
<accession>A0A1W1Y0S8</accession>
<dbReference type="GO" id="GO:0035438">
    <property type="term" value="F:cyclic-di-GMP binding"/>
    <property type="evidence" value="ECO:0007669"/>
    <property type="project" value="InterPro"/>
</dbReference>
<name>A0A1W1Y0S8_9NEIS</name>
<dbReference type="RefSeq" id="WP_084093009.1">
    <property type="nucleotide sequence ID" value="NZ_FWXD01000043.1"/>
</dbReference>
<dbReference type="Pfam" id="PF07238">
    <property type="entry name" value="PilZ"/>
    <property type="match status" value="1"/>
</dbReference>
<evidence type="ECO:0000259" key="1">
    <source>
        <dbReference type="Pfam" id="PF07238"/>
    </source>
</evidence>
<dbReference type="InterPro" id="IPR009875">
    <property type="entry name" value="PilZ_domain"/>
</dbReference>
<dbReference type="Gene3D" id="2.40.10.220">
    <property type="entry name" value="predicted glycosyltransferase like domains"/>
    <property type="match status" value="1"/>
</dbReference>
<feature type="domain" description="PilZ" evidence="1">
    <location>
        <begin position="23"/>
        <end position="128"/>
    </location>
</feature>
<protein>
    <submittedName>
        <fullName evidence="2">PilZ domain-containing protein</fullName>
    </submittedName>
</protein>
<sequence length="142" mass="16008">MHDATTMNDDFSDQLRTDWEARGETRYLVNWKVAIVYQDADQRLSFRGRIFDISKSGFSLHSEHSLPVADRVTVLISIPPMATGQAPKVVEVKSRVVYTVLSGEFNLFRTGVQFGEFKADGKQFLERNLAGRNPAPFKPANS</sequence>
<reference evidence="2 3" key="1">
    <citation type="submission" date="2017-04" db="EMBL/GenBank/DDBJ databases">
        <authorList>
            <person name="Afonso C.L."/>
            <person name="Miller P.J."/>
            <person name="Scott M.A."/>
            <person name="Spackman E."/>
            <person name="Goraichik I."/>
            <person name="Dimitrov K.M."/>
            <person name="Suarez D.L."/>
            <person name="Swayne D.E."/>
        </authorList>
    </citation>
    <scope>NUCLEOTIDE SEQUENCE [LARGE SCALE GENOMIC DNA]</scope>
    <source>
        <strain evidence="2 3">DSM 23236</strain>
    </source>
</reference>
<gene>
    <name evidence="2" type="ORF">SAMN02745857_04097</name>
</gene>
<dbReference type="EMBL" id="FWXD01000043">
    <property type="protein sequence ID" value="SMC29756.1"/>
    <property type="molecule type" value="Genomic_DNA"/>
</dbReference>
<keyword evidence="3" id="KW-1185">Reference proteome</keyword>
<proteinExistence type="predicted"/>
<evidence type="ECO:0000313" key="2">
    <source>
        <dbReference type="EMBL" id="SMC29756.1"/>
    </source>
</evidence>
<dbReference type="OrthoDB" id="8588105at2"/>
<dbReference type="AlphaFoldDB" id="A0A1W1Y0S8"/>
<dbReference type="Proteomes" id="UP000192761">
    <property type="component" value="Unassembled WGS sequence"/>
</dbReference>